<dbReference type="PANTHER" id="PTHR19139:SF199">
    <property type="entry name" value="MIP17260P"/>
    <property type="match status" value="1"/>
</dbReference>
<dbReference type="PROSITE" id="PS00221">
    <property type="entry name" value="MIP"/>
    <property type="match status" value="1"/>
</dbReference>
<keyword evidence="4" id="KW-1003">Cell membrane</keyword>
<dbReference type="AlphaFoldDB" id="A0A2N0VHN9"/>
<dbReference type="EMBL" id="PISP01000002">
    <property type="protein sequence ID" value="PKD43648.1"/>
    <property type="molecule type" value="Genomic_DNA"/>
</dbReference>
<evidence type="ECO:0000313" key="10">
    <source>
        <dbReference type="EMBL" id="PKD43648.1"/>
    </source>
</evidence>
<protein>
    <recommendedName>
        <fullName evidence="12">Aquaporin</fullName>
    </recommendedName>
</protein>
<comment type="subcellular location">
    <subcellularLocation>
        <location evidence="1">Cell membrane</location>
        <topology evidence="1">Multi-pass membrane protein</topology>
    </subcellularLocation>
</comment>
<feature type="transmembrane region" description="Helical" evidence="9">
    <location>
        <begin position="12"/>
        <end position="37"/>
    </location>
</feature>
<evidence type="ECO:0000256" key="4">
    <source>
        <dbReference type="ARBA" id="ARBA00022475"/>
    </source>
</evidence>
<dbReference type="PANTHER" id="PTHR19139">
    <property type="entry name" value="AQUAPORIN TRANSPORTER"/>
    <property type="match status" value="1"/>
</dbReference>
<dbReference type="OrthoDB" id="9807293at2"/>
<keyword evidence="7 9" id="KW-0472">Membrane</keyword>
<reference evidence="10 11" key="1">
    <citation type="submission" date="2017-11" db="EMBL/GenBank/DDBJ databases">
        <title>Rhodohalobacter 15182 sp. nov., isolated from a salt lake.</title>
        <authorList>
            <person name="Han S."/>
        </authorList>
    </citation>
    <scope>NUCLEOTIDE SEQUENCE [LARGE SCALE GENOMIC DNA]</scope>
    <source>
        <strain evidence="10 11">15182</strain>
    </source>
</reference>
<dbReference type="Proteomes" id="UP000233398">
    <property type="component" value="Unassembled WGS sequence"/>
</dbReference>
<dbReference type="Gene3D" id="1.20.1080.10">
    <property type="entry name" value="Glycerol uptake facilitator protein"/>
    <property type="match status" value="1"/>
</dbReference>
<dbReference type="SUPFAM" id="SSF81338">
    <property type="entry name" value="Aquaporin-like"/>
    <property type="match status" value="1"/>
</dbReference>
<dbReference type="PRINTS" id="PR00783">
    <property type="entry name" value="MINTRINSICP"/>
</dbReference>
<dbReference type="InterPro" id="IPR022357">
    <property type="entry name" value="MIP_CS"/>
</dbReference>
<dbReference type="InterPro" id="IPR000425">
    <property type="entry name" value="MIP"/>
</dbReference>
<feature type="transmembrane region" description="Helical" evidence="9">
    <location>
        <begin position="131"/>
        <end position="149"/>
    </location>
</feature>
<evidence type="ECO:0000256" key="9">
    <source>
        <dbReference type="SAM" id="Phobius"/>
    </source>
</evidence>
<accession>A0A2N0VHN9</accession>
<evidence type="ECO:0000256" key="3">
    <source>
        <dbReference type="ARBA" id="ARBA00022448"/>
    </source>
</evidence>
<evidence type="ECO:0000256" key="8">
    <source>
        <dbReference type="RuleBase" id="RU000477"/>
    </source>
</evidence>
<sequence length="205" mass="21892">MLKYYIEFFGTFLLVTALGISGDPIAIGLLLAALIYIGADLSGGHFNPAVTLAAWAADEIPASGLTGTFTSQVLGALMASGFVWWLSGSTFVTQPNPSTSIAGFIAVEFVFSFLFILTFLSFVYPDRRRRNPLYGLMAGGMLGACYLFAEPYSGIGLNPALNIGFTSADTLNNGYSYYHLPIYILSPLVGGLAAAYAHVNISSRR</sequence>
<name>A0A2N0VHN9_9BACT</name>
<evidence type="ECO:0000256" key="6">
    <source>
        <dbReference type="ARBA" id="ARBA00022989"/>
    </source>
</evidence>
<keyword evidence="6 9" id="KW-1133">Transmembrane helix</keyword>
<feature type="transmembrane region" description="Helical" evidence="9">
    <location>
        <begin position="180"/>
        <end position="199"/>
    </location>
</feature>
<keyword evidence="11" id="KW-1185">Reference proteome</keyword>
<evidence type="ECO:0000256" key="5">
    <source>
        <dbReference type="ARBA" id="ARBA00022692"/>
    </source>
</evidence>
<dbReference type="GO" id="GO:0015250">
    <property type="term" value="F:water channel activity"/>
    <property type="evidence" value="ECO:0007669"/>
    <property type="project" value="TreeGrafter"/>
</dbReference>
<evidence type="ECO:0000256" key="2">
    <source>
        <dbReference type="ARBA" id="ARBA00006175"/>
    </source>
</evidence>
<dbReference type="RefSeq" id="WP_101073190.1">
    <property type="nucleotide sequence ID" value="NZ_PISP01000002.1"/>
</dbReference>
<keyword evidence="3 8" id="KW-0813">Transport</keyword>
<keyword evidence="5 8" id="KW-0812">Transmembrane</keyword>
<organism evidence="10 11">
    <name type="scientific">Rhodohalobacter barkolensis</name>
    <dbReference type="NCBI Taxonomy" id="2053187"/>
    <lineage>
        <taxon>Bacteria</taxon>
        <taxon>Pseudomonadati</taxon>
        <taxon>Balneolota</taxon>
        <taxon>Balneolia</taxon>
        <taxon>Balneolales</taxon>
        <taxon>Balneolaceae</taxon>
        <taxon>Rhodohalobacter</taxon>
    </lineage>
</organism>
<comment type="caution">
    <text evidence="10">The sequence shown here is derived from an EMBL/GenBank/DDBJ whole genome shotgun (WGS) entry which is preliminary data.</text>
</comment>
<dbReference type="InterPro" id="IPR034294">
    <property type="entry name" value="Aquaporin_transptr"/>
</dbReference>
<feature type="transmembrane region" description="Helical" evidence="9">
    <location>
        <begin position="101"/>
        <end position="124"/>
    </location>
</feature>
<evidence type="ECO:0000256" key="7">
    <source>
        <dbReference type="ARBA" id="ARBA00023136"/>
    </source>
</evidence>
<proteinExistence type="inferred from homology"/>
<evidence type="ECO:0000313" key="11">
    <source>
        <dbReference type="Proteomes" id="UP000233398"/>
    </source>
</evidence>
<comment type="similarity">
    <text evidence="2 8">Belongs to the MIP/aquaporin (TC 1.A.8) family.</text>
</comment>
<dbReference type="InterPro" id="IPR023271">
    <property type="entry name" value="Aquaporin-like"/>
</dbReference>
<evidence type="ECO:0008006" key="12">
    <source>
        <dbReference type="Google" id="ProtNLM"/>
    </source>
</evidence>
<gene>
    <name evidence="10" type="ORF">CWD77_08770</name>
</gene>
<evidence type="ECO:0000256" key="1">
    <source>
        <dbReference type="ARBA" id="ARBA00004651"/>
    </source>
</evidence>
<dbReference type="Pfam" id="PF00230">
    <property type="entry name" value="MIP"/>
    <property type="match status" value="1"/>
</dbReference>
<dbReference type="GO" id="GO:0005886">
    <property type="term" value="C:plasma membrane"/>
    <property type="evidence" value="ECO:0007669"/>
    <property type="project" value="UniProtKB-SubCell"/>
</dbReference>